<keyword evidence="5 7" id="KW-1133">Transmembrane helix</keyword>
<evidence type="ECO:0000313" key="10">
    <source>
        <dbReference type="EMBL" id="NEN52384.1"/>
    </source>
</evidence>
<dbReference type="PANTHER" id="PTHR33406">
    <property type="entry name" value="MEMBRANE PROTEIN MJ1562-RELATED"/>
    <property type="match status" value="1"/>
</dbReference>
<keyword evidence="3" id="KW-1003">Cell membrane</keyword>
<dbReference type="Proteomes" id="UP000471152">
    <property type="component" value="Unassembled WGS sequence"/>
</dbReference>
<dbReference type="PROSITE" id="PS50156">
    <property type="entry name" value="SSD"/>
    <property type="match status" value="1"/>
</dbReference>
<feature type="transmembrane region" description="Helical" evidence="7">
    <location>
        <begin position="173"/>
        <end position="193"/>
    </location>
</feature>
<feature type="transmembrane region" description="Helical" evidence="7">
    <location>
        <begin position="544"/>
        <end position="569"/>
    </location>
</feature>
<dbReference type="InterPro" id="IPR004869">
    <property type="entry name" value="MMPL_dom"/>
</dbReference>
<reference evidence="10 12" key="2">
    <citation type="submission" date="2020-02" db="EMBL/GenBank/DDBJ databases">
        <title>The WGS of Modestobacter muralis DSM 100205.</title>
        <authorList>
            <person name="Jiang Z."/>
        </authorList>
    </citation>
    <scope>NUCLEOTIDE SEQUENCE [LARGE SCALE GENOMIC DNA]</scope>
    <source>
        <strain evidence="10 12">DSM 100205</strain>
    </source>
</reference>
<reference evidence="9 11" key="1">
    <citation type="submission" date="2020-01" db="EMBL/GenBank/DDBJ databases">
        <title>the WGS Modestobacter muralis CPCC 204518.</title>
        <authorList>
            <person name="Jiang Z."/>
        </authorList>
    </citation>
    <scope>NUCLEOTIDE SEQUENCE [LARGE SCALE GENOMIC DNA]</scope>
    <source>
        <strain evidence="9 11">DSM 100205</strain>
    </source>
</reference>
<keyword evidence="11" id="KW-1185">Reference proteome</keyword>
<feature type="transmembrane region" description="Helical" evidence="7">
    <location>
        <begin position="307"/>
        <end position="331"/>
    </location>
</feature>
<feature type="transmembrane region" description="Helical" evidence="7">
    <location>
        <begin position="273"/>
        <end position="301"/>
    </location>
</feature>
<evidence type="ECO:0000256" key="1">
    <source>
        <dbReference type="ARBA" id="ARBA00004651"/>
    </source>
</evidence>
<dbReference type="Gene3D" id="1.20.1640.10">
    <property type="entry name" value="Multidrug efflux transporter AcrB transmembrane domain"/>
    <property type="match status" value="2"/>
</dbReference>
<evidence type="ECO:0000313" key="9">
    <source>
        <dbReference type="EMBL" id="NEK95496.1"/>
    </source>
</evidence>
<feature type="transmembrane region" description="Helical" evidence="7">
    <location>
        <begin position="205"/>
        <end position="226"/>
    </location>
</feature>
<evidence type="ECO:0000256" key="4">
    <source>
        <dbReference type="ARBA" id="ARBA00022692"/>
    </source>
</evidence>
<accession>A0A6P0EYA8</accession>
<dbReference type="AlphaFoldDB" id="A0A6P0EYA8"/>
<feature type="transmembrane region" description="Helical" evidence="7">
    <location>
        <begin position="370"/>
        <end position="389"/>
    </location>
</feature>
<feature type="transmembrane region" description="Helical" evidence="7">
    <location>
        <begin position="516"/>
        <end position="537"/>
    </location>
</feature>
<feature type="transmembrane region" description="Helical" evidence="7">
    <location>
        <begin position="581"/>
        <end position="599"/>
    </location>
</feature>
<sequence length="726" mass="73279">MALLLSRLGAFSHRHRLAVVLVWLLVLLGGGVGAATLAGTTSSTFSIPGQESTTALDLIEEDFGAGGNGATARVVVQSPDGSPLTAGTNAAALADLVADLGQLPGVVSASDPLDPAAPAVNPDQTIAYSTVAYTEPVGGVTVEEQDALVAAVDDARGTGLTVEIGGEALTEPVAIGGIGEAAGVLVALVILAITYGTLVTAGMNLLTAVVGVGVGIMGITIATGFLDLSSTTSALAGMLGLAVGIDYALFIISRYRQELRRGSTVGTAVSTAVGTAGSAVVTAGLTVVIALVGLAVVGIPFLTQMGIAAAGTIVVAVLVALTLVPAVLAFLGRRTLPRTQRTAPAETGDAPARGRGFLAGWVTAVTRHRVVALLTAVVALGVIAVPFFSMQTTLVQAMPENSTQARAEQLLAAGFGEGFNGPLTVLFEGSGAAEAAAGAREGIAGLTDVVAVTAPIPNADDTAALLTVVPQSGPATQATETLVADLRAQLADVGGVDTYVTGSTAVSVDVSESLDAALPVYLVLVVGLALVLLVLVFRSLLVPLVGVLGFLLTIGASLGATVAVFQWGWLADAIGVPSTGPLLSLAPILVIGILFGLAMDYQIFLVSRMHEAHSHGTAASEAVRRGFRQAAPVVVTAALIMFSVFAGFFTGDEATIKTIAFALATGILVDAFVVRMVVVPAALALLGERAWWLPRWLSWLPQLDVEGSALERRADSAPEPVGAGAR</sequence>
<dbReference type="InterPro" id="IPR050545">
    <property type="entry name" value="Mycobact_MmpL"/>
</dbReference>
<dbReference type="Proteomes" id="UP000468828">
    <property type="component" value="Unassembled WGS sequence"/>
</dbReference>
<feature type="domain" description="SSD" evidence="8">
    <location>
        <begin position="182"/>
        <end position="330"/>
    </location>
</feature>
<proteinExistence type="inferred from homology"/>
<dbReference type="RefSeq" id="WP_163612041.1">
    <property type="nucleotide sequence ID" value="NZ_JAAGWB010000043.1"/>
</dbReference>
<evidence type="ECO:0000313" key="12">
    <source>
        <dbReference type="Proteomes" id="UP000471152"/>
    </source>
</evidence>
<gene>
    <name evidence="10" type="ORF">G3R41_15825</name>
    <name evidence="9" type="ORF">GCU67_15175</name>
</gene>
<protein>
    <submittedName>
        <fullName evidence="9">MMPL family transporter</fullName>
    </submittedName>
</protein>
<feature type="transmembrane region" description="Helical" evidence="7">
    <location>
        <begin position="232"/>
        <end position="252"/>
    </location>
</feature>
<dbReference type="EMBL" id="JAAGWB010000043">
    <property type="protein sequence ID" value="NEN52384.1"/>
    <property type="molecule type" value="Genomic_DNA"/>
</dbReference>
<evidence type="ECO:0000256" key="5">
    <source>
        <dbReference type="ARBA" id="ARBA00022989"/>
    </source>
</evidence>
<evidence type="ECO:0000256" key="7">
    <source>
        <dbReference type="SAM" id="Phobius"/>
    </source>
</evidence>
<dbReference type="InterPro" id="IPR000731">
    <property type="entry name" value="SSD"/>
</dbReference>
<evidence type="ECO:0000256" key="3">
    <source>
        <dbReference type="ARBA" id="ARBA00022475"/>
    </source>
</evidence>
<name>A0A6P0EYA8_9ACTN</name>
<evidence type="ECO:0000256" key="6">
    <source>
        <dbReference type="ARBA" id="ARBA00023136"/>
    </source>
</evidence>
<evidence type="ECO:0000259" key="8">
    <source>
        <dbReference type="PROSITE" id="PS50156"/>
    </source>
</evidence>
<comment type="caution">
    <text evidence="9">The sequence shown here is derived from an EMBL/GenBank/DDBJ whole genome shotgun (WGS) entry which is preliminary data.</text>
</comment>
<keyword evidence="6 7" id="KW-0472">Membrane</keyword>
<feature type="transmembrane region" description="Helical" evidence="7">
    <location>
        <begin position="630"/>
        <end position="649"/>
    </location>
</feature>
<keyword evidence="4 7" id="KW-0812">Transmembrane</keyword>
<evidence type="ECO:0000313" key="11">
    <source>
        <dbReference type="Proteomes" id="UP000468828"/>
    </source>
</evidence>
<feature type="transmembrane region" description="Helical" evidence="7">
    <location>
        <begin position="661"/>
        <end position="686"/>
    </location>
</feature>
<comment type="similarity">
    <text evidence="2">Belongs to the resistance-nodulation-cell division (RND) (TC 2.A.6) family. MmpL subfamily.</text>
</comment>
<comment type="subcellular location">
    <subcellularLocation>
        <location evidence="1">Cell membrane</location>
        <topology evidence="1">Multi-pass membrane protein</topology>
    </subcellularLocation>
</comment>
<dbReference type="Pfam" id="PF03176">
    <property type="entry name" value="MMPL"/>
    <property type="match status" value="2"/>
</dbReference>
<organism evidence="9 11">
    <name type="scientific">Modestobacter muralis</name>
    <dbReference type="NCBI Taxonomy" id="1608614"/>
    <lineage>
        <taxon>Bacteria</taxon>
        <taxon>Bacillati</taxon>
        <taxon>Actinomycetota</taxon>
        <taxon>Actinomycetes</taxon>
        <taxon>Geodermatophilales</taxon>
        <taxon>Geodermatophilaceae</taxon>
        <taxon>Modestobacter</taxon>
    </lineage>
</organism>
<dbReference type="EMBL" id="JAAGWH010000041">
    <property type="protein sequence ID" value="NEK95496.1"/>
    <property type="molecule type" value="Genomic_DNA"/>
</dbReference>
<dbReference type="PANTHER" id="PTHR33406:SF11">
    <property type="entry name" value="MEMBRANE PROTEIN SCO6666-RELATED"/>
    <property type="match status" value="1"/>
</dbReference>
<dbReference type="SUPFAM" id="SSF82866">
    <property type="entry name" value="Multidrug efflux transporter AcrB transmembrane domain"/>
    <property type="match status" value="2"/>
</dbReference>
<evidence type="ECO:0000256" key="2">
    <source>
        <dbReference type="ARBA" id="ARBA00010157"/>
    </source>
</evidence>
<dbReference type="GO" id="GO:0005886">
    <property type="term" value="C:plasma membrane"/>
    <property type="evidence" value="ECO:0007669"/>
    <property type="project" value="UniProtKB-SubCell"/>
</dbReference>